<feature type="DNA-binding region" description="OmpR/PhoB-type" evidence="3">
    <location>
        <begin position="2"/>
        <end position="100"/>
    </location>
</feature>
<dbReference type="Pfam" id="PF00486">
    <property type="entry name" value="Trans_reg_C"/>
    <property type="match status" value="1"/>
</dbReference>
<dbReference type="Gene3D" id="1.10.10.10">
    <property type="entry name" value="Winged helix-like DNA-binding domain superfamily/Winged helix DNA-binding domain"/>
    <property type="match status" value="1"/>
</dbReference>
<evidence type="ECO:0000313" key="6">
    <source>
        <dbReference type="EMBL" id="TKR30302.1"/>
    </source>
</evidence>
<accession>A0A4U5JL54</accession>
<name>A0A4U5JL54_9GAMM</name>
<dbReference type="SMART" id="SM00862">
    <property type="entry name" value="Trans_reg_C"/>
    <property type="match status" value="1"/>
</dbReference>
<evidence type="ECO:0000259" key="5">
    <source>
        <dbReference type="PROSITE" id="PS51755"/>
    </source>
</evidence>
<organism evidence="6 7">
    <name type="scientific">Luteimonas gilva</name>
    <dbReference type="NCBI Taxonomy" id="2572684"/>
    <lineage>
        <taxon>Bacteria</taxon>
        <taxon>Pseudomonadati</taxon>
        <taxon>Pseudomonadota</taxon>
        <taxon>Gammaproteobacteria</taxon>
        <taxon>Lysobacterales</taxon>
        <taxon>Lysobacteraceae</taxon>
        <taxon>Luteimonas</taxon>
    </lineage>
</organism>
<keyword evidence="4" id="KW-1133">Transmembrane helix</keyword>
<dbReference type="CDD" id="cd00383">
    <property type="entry name" value="trans_reg_C"/>
    <property type="match status" value="1"/>
</dbReference>
<dbReference type="GO" id="GO:0000160">
    <property type="term" value="P:phosphorelay signal transduction system"/>
    <property type="evidence" value="ECO:0007669"/>
    <property type="project" value="InterPro"/>
</dbReference>
<dbReference type="GO" id="GO:0006355">
    <property type="term" value="P:regulation of DNA-templated transcription"/>
    <property type="evidence" value="ECO:0007669"/>
    <property type="project" value="InterPro"/>
</dbReference>
<gene>
    <name evidence="6" type="ORF">FCE95_09195</name>
</gene>
<dbReference type="Gene3D" id="1.25.40.10">
    <property type="entry name" value="Tetratricopeptide repeat domain"/>
    <property type="match status" value="2"/>
</dbReference>
<dbReference type="PROSITE" id="PS51755">
    <property type="entry name" value="OMPR_PHOB"/>
    <property type="match status" value="1"/>
</dbReference>
<feature type="repeat" description="TPR" evidence="2">
    <location>
        <begin position="230"/>
        <end position="263"/>
    </location>
</feature>
<evidence type="ECO:0000313" key="7">
    <source>
        <dbReference type="Proteomes" id="UP000308707"/>
    </source>
</evidence>
<keyword evidence="1 3" id="KW-0238">DNA-binding</keyword>
<dbReference type="SUPFAM" id="SSF48452">
    <property type="entry name" value="TPR-like"/>
    <property type="match status" value="2"/>
</dbReference>
<dbReference type="PROSITE" id="PS50005">
    <property type="entry name" value="TPR"/>
    <property type="match status" value="1"/>
</dbReference>
<dbReference type="SUPFAM" id="SSF46894">
    <property type="entry name" value="C-terminal effector domain of the bipartite response regulators"/>
    <property type="match status" value="1"/>
</dbReference>
<evidence type="ECO:0000256" key="1">
    <source>
        <dbReference type="ARBA" id="ARBA00023125"/>
    </source>
</evidence>
<dbReference type="RefSeq" id="WP_137266732.1">
    <property type="nucleotide sequence ID" value="NZ_SZUA01000002.1"/>
</dbReference>
<evidence type="ECO:0000256" key="3">
    <source>
        <dbReference type="PROSITE-ProRule" id="PRU01091"/>
    </source>
</evidence>
<dbReference type="InterPro" id="IPR011990">
    <property type="entry name" value="TPR-like_helical_dom_sf"/>
</dbReference>
<keyword evidence="4" id="KW-0472">Membrane</keyword>
<proteinExistence type="predicted"/>
<evidence type="ECO:0000256" key="4">
    <source>
        <dbReference type="SAM" id="Phobius"/>
    </source>
</evidence>
<protein>
    <submittedName>
        <fullName evidence="6">Transcriptional regulator</fullName>
    </submittedName>
</protein>
<dbReference type="AlphaFoldDB" id="A0A4U5JL54"/>
<keyword evidence="4" id="KW-0812">Transmembrane</keyword>
<reference evidence="6 7" key="1">
    <citation type="submission" date="2019-04" db="EMBL/GenBank/DDBJ databases">
        <title>Reference strain of H23.</title>
        <authorList>
            <person name="Luo X."/>
        </authorList>
    </citation>
    <scope>NUCLEOTIDE SEQUENCE [LARGE SCALE GENOMIC DNA]</scope>
    <source>
        <strain evidence="6 7">H23</strain>
    </source>
</reference>
<dbReference type="InterPro" id="IPR016032">
    <property type="entry name" value="Sig_transdc_resp-reg_C-effctor"/>
</dbReference>
<evidence type="ECO:0000256" key="2">
    <source>
        <dbReference type="PROSITE-ProRule" id="PRU00339"/>
    </source>
</evidence>
<comment type="caution">
    <text evidence="6">The sequence shown here is derived from an EMBL/GenBank/DDBJ whole genome shotgun (WGS) entry which is preliminary data.</text>
</comment>
<dbReference type="GO" id="GO:0003677">
    <property type="term" value="F:DNA binding"/>
    <property type="evidence" value="ECO:0007669"/>
    <property type="project" value="UniProtKB-UniRule"/>
</dbReference>
<keyword evidence="2" id="KW-0802">TPR repeat</keyword>
<keyword evidence="7" id="KW-1185">Reference proteome</keyword>
<dbReference type="Proteomes" id="UP000308707">
    <property type="component" value="Unassembled WGS sequence"/>
</dbReference>
<dbReference type="InterPro" id="IPR001867">
    <property type="entry name" value="OmpR/PhoB-type_DNA-bd"/>
</dbReference>
<dbReference type="InterPro" id="IPR019734">
    <property type="entry name" value="TPR_rpt"/>
</dbReference>
<dbReference type="OrthoDB" id="5932494at2"/>
<feature type="domain" description="OmpR/PhoB-type" evidence="5">
    <location>
        <begin position="2"/>
        <end position="100"/>
    </location>
</feature>
<feature type="transmembrane region" description="Helical" evidence="4">
    <location>
        <begin position="122"/>
        <end position="141"/>
    </location>
</feature>
<dbReference type="InterPro" id="IPR036388">
    <property type="entry name" value="WH-like_DNA-bd_sf"/>
</dbReference>
<dbReference type="EMBL" id="SZUA01000002">
    <property type="protein sequence ID" value="TKR30302.1"/>
    <property type="molecule type" value="Genomic_DNA"/>
</dbReference>
<sequence length="520" mass="57026">MAGRYRLDDLVIDVPRQRVERDGQALDVNGLSYRLLHYLLEQGQRVVGFDELIERVWAPAIVNEETVTQRIRLLRQSLGDDGRNPRYLRSVRSQGYQLCVAPQPLGEEAAPEPSPQRRRRRIVVGALIVVAIGAPIAAILWKRTPETVAERPALLQRAAYYAGIGQRDDNERAIGLYRQRLQEAPDDREAQIGLSRAYSARACLYNGDLASVRLAQELAERVIARDPRNAAAHAALGYSFDCRGRTDQALRGYERSLELDPLSDNVRASAAYLYERRGRLADALAANLGVREPARVRFLDIQIASNLDLLGYAADAEARYRRSFQLYPDNVFSNAAWPGFLMRRGRFAEAQAALDEAVSRGTEHAGLHLLAVELALQRGDRDAARRAAARAIALRPQASFPRTVGWILAEVKPPAAALRAQAESLRAGMRSGGEPLDGLDAALLSDAAEDRAAALAALAAAVEQGYRDAAYLRVSPLFASLRTAPGFAAILSSIDTAVAREREAVRSRGLERKAGITASP</sequence>